<dbReference type="CDD" id="cd00381">
    <property type="entry name" value="IMPDH"/>
    <property type="match status" value="1"/>
</dbReference>
<dbReference type="PROSITE" id="PS00487">
    <property type="entry name" value="IMP_DH_GMP_RED"/>
    <property type="match status" value="1"/>
</dbReference>
<gene>
    <name evidence="10" type="ORF">UU37_C0003G0022</name>
</gene>
<dbReference type="Gene3D" id="3.20.20.70">
    <property type="entry name" value="Aldolase class I"/>
    <property type="match status" value="2"/>
</dbReference>
<keyword evidence="7" id="KW-0520">NAD</keyword>
<dbReference type="PANTHER" id="PTHR11911">
    <property type="entry name" value="INOSINE-5-MONOPHOSPHATE DEHYDROGENASE RELATED"/>
    <property type="match status" value="1"/>
</dbReference>
<dbReference type="GO" id="GO:0003938">
    <property type="term" value="F:IMP dehydrogenase activity"/>
    <property type="evidence" value="ECO:0007669"/>
    <property type="project" value="UniProtKB-EC"/>
</dbReference>
<dbReference type="GO" id="GO:0006177">
    <property type="term" value="P:GMP biosynthetic process"/>
    <property type="evidence" value="ECO:0007669"/>
    <property type="project" value="UniProtKB-KW"/>
</dbReference>
<keyword evidence="5" id="KW-0630">Potassium</keyword>
<comment type="caution">
    <text evidence="10">The sequence shown here is derived from an EMBL/GenBank/DDBJ whole genome shotgun (WGS) entry which is preliminary data.</text>
</comment>
<evidence type="ECO:0000259" key="9">
    <source>
        <dbReference type="Pfam" id="PF00478"/>
    </source>
</evidence>
<evidence type="ECO:0000256" key="2">
    <source>
        <dbReference type="ARBA" id="ARBA00005502"/>
    </source>
</evidence>
<evidence type="ECO:0000256" key="5">
    <source>
        <dbReference type="ARBA" id="ARBA00022958"/>
    </source>
</evidence>
<evidence type="ECO:0000256" key="7">
    <source>
        <dbReference type="ARBA" id="ARBA00023027"/>
    </source>
</evidence>
<dbReference type="Pfam" id="PF00478">
    <property type="entry name" value="IMPDH"/>
    <property type="match status" value="1"/>
</dbReference>
<evidence type="ECO:0000256" key="4">
    <source>
        <dbReference type="ARBA" id="ARBA00022755"/>
    </source>
</evidence>
<dbReference type="InterPro" id="IPR015875">
    <property type="entry name" value="IMP_DH/GMP_Rdtase_CS"/>
</dbReference>
<name>A0A0G0UHY6_9BACT</name>
<comment type="catalytic activity">
    <reaction evidence="8">
        <text>IMP + NAD(+) + H2O = XMP + NADH + H(+)</text>
        <dbReference type="Rhea" id="RHEA:11708"/>
        <dbReference type="ChEBI" id="CHEBI:15377"/>
        <dbReference type="ChEBI" id="CHEBI:15378"/>
        <dbReference type="ChEBI" id="CHEBI:57464"/>
        <dbReference type="ChEBI" id="CHEBI:57540"/>
        <dbReference type="ChEBI" id="CHEBI:57945"/>
        <dbReference type="ChEBI" id="CHEBI:58053"/>
        <dbReference type="EC" id="1.1.1.205"/>
    </reaction>
</comment>
<feature type="domain" description="IMP dehydrogenase/GMP reductase" evidence="9">
    <location>
        <begin position="12"/>
        <end position="350"/>
    </location>
</feature>
<dbReference type="FunFam" id="3.20.20.70:FF:000424">
    <property type="entry name" value="Inosine-5'-monophosphate dehydrogenase 2"/>
    <property type="match status" value="1"/>
</dbReference>
<evidence type="ECO:0000256" key="3">
    <source>
        <dbReference type="ARBA" id="ARBA00022749"/>
    </source>
</evidence>
<keyword evidence="4" id="KW-0658">Purine biosynthesis</keyword>
<organism evidence="10 11">
    <name type="scientific">Candidatus Gottesmanbacteria bacterium GW2011_GWA2_41_12</name>
    <dbReference type="NCBI Taxonomy" id="1618440"/>
    <lineage>
        <taxon>Bacteria</taxon>
        <taxon>Candidatus Gottesmaniibacteriota</taxon>
    </lineage>
</organism>
<comment type="similarity">
    <text evidence="2">Belongs to the IMPDH/GMPR family.</text>
</comment>
<dbReference type="SMART" id="SM01240">
    <property type="entry name" value="IMPDH"/>
    <property type="match status" value="1"/>
</dbReference>
<proteinExistence type="inferred from homology"/>
<dbReference type="InterPro" id="IPR013785">
    <property type="entry name" value="Aldolase_TIM"/>
</dbReference>
<keyword evidence="3" id="KW-0332">GMP biosynthesis</keyword>
<evidence type="ECO:0000313" key="11">
    <source>
        <dbReference type="Proteomes" id="UP000033908"/>
    </source>
</evidence>
<dbReference type="InterPro" id="IPR001093">
    <property type="entry name" value="IMP_DH_GMPRt"/>
</dbReference>
<evidence type="ECO:0000256" key="8">
    <source>
        <dbReference type="ARBA" id="ARBA00048028"/>
    </source>
</evidence>
<evidence type="ECO:0000313" key="10">
    <source>
        <dbReference type="EMBL" id="KKR88448.1"/>
    </source>
</evidence>
<evidence type="ECO:0000256" key="6">
    <source>
        <dbReference type="ARBA" id="ARBA00023002"/>
    </source>
</evidence>
<dbReference type="Proteomes" id="UP000033908">
    <property type="component" value="Unassembled WGS sequence"/>
</dbReference>
<dbReference type="PANTHER" id="PTHR11911:SF111">
    <property type="entry name" value="INOSINE-5'-MONOPHOSPHATE DEHYDROGENASE"/>
    <property type="match status" value="1"/>
</dbReference>
<dbReference type="GO" id="GO:0006183">
    <property type="term" value="P:GTP biosynthetic process"/>
    <property type="evidence" value="ECO:0007669"/>
    <property type="project" value="TreeGrafter"/>
</dbReference>
<sequence length="368" mass="39079">MNISEKIVPYDGVTFDDVLLLPNFAEIKREEIDISTYLTPKIKLAIPFISSPMDTVTESKLAIALAKMGGIGFIHRNLSIQKQAEEIRLVKKENLLVGASVGIGSDLEERVFALIEAGSDVILVDSAHGFSKGIIEVVKLIKQKHPETEVIAGNIATANGAQALIDAGADAIRVGMGPGSICTTRIITGMGVPQITAIFEAVSVAHNAGIPVIADGGIIQSGDTVKALASGASTVMMGSLFAACEESPGEIVEINGKKYKSYRGMGSISAMEKGSAERYGQNAKKGKKMIAEGVEGLVPTKGTVQDFLDLFIGGLRSGMYYIGAKNIKEMWEKGKFIKITPASLTESHPHDILITETGGNYQIISNNI</sequence>
<dbReference type="AlphaFoldDB" id="A0A0G0UHY6"/>
<accession>A0A0G0UHY6</accession>
<dbReference type="EMBL" id="LCAJ01000003">
    <property type="protein sequence ID" value="KKR88448.1"/>
    <property type="molecule type" value="Genomic_DNA"/>
</dbReference>
<keyword evidence="6" id="KW-0560">Oxidoreductase</keyword>
<protein>
    <submittedName>
        <fullName evidence="10">IMP dehydrogenase (Inosine-5'-monophosphate dehydrogenase)</fullName>
    </submittedName>
</protein>
<dbReference type="PATRIC" id="fig|1618440.3.peg.148"/>
<evidence type="ECO:0000256" key="1">
    <source>
        <dbReference type="ARBA" id="ARBA00001958"/>
    </source>
</evidence>
<dbReference type="SUPFAM" id="SSF51412">
    <property type="entry name" value="Inosine monophosphate dehydrogenase (IMPDH)"/>
    <property type="match status" value="1"/>
</dbReference>
<dbReference type="InterPro" id="IPR005990">
    <property type="entry name" value="IMP_DH"/>
</dbReference>
<comment type="cofactor">
    <cofactor evidence="1">
        <name>K(+)</name>
        <dbReference type="ChEBI" id="CHEBI:29103"/>
    </cofactor>
</comment>
<reference evidence="10 11" key="1">
    <citation type="journal article" date="2015" name="Nature">
        <title>rRNA introns, odd ribosomes, and small enigmatic genomes across a large radiation of phyla.</title>
        <authorList>
            <person name="Brown C.T."/>
            <person name="Hug L.A."/>
            <person name="Thomas B.C."/>
            <person name="Sharon I."/>
            <person name="Castelle C.J."/>
            <person name="Singh A."/>
            <person name="Wilkins M.J."/>
            <person name="Williams K.H."/>
            <person name="Banfield J.F."/>
        </authorList>
    </citation>
    <scope>NUCLEOTIDE SEQUENCE [LARGE SCALE GENOMIC DNA]</scope>
</reference>